<evidence type="ECO:0000313" key="2">
    <source>
        <dbReference type="Proteomes" id="UP000037122"/>
    </source>
</evidence>
<dbReference type="VEuPathDB" id="FungiDB:QG37_03664"/>
<sequence length="65" mass="7256">MADSVEILSRVWNQENFDDAVKSPPPVGCKIGGISRLESKSKMTNSLCNQSKATRFQHMLLGLYK</sequence>
<accession>A0A0L0NZX5</accession>
<organism evidence="1 2">
    <name type="scientific">Candidozyma auris</name>
    <name type="common">Yeast</name>
    <name type="synonym">Candida auris</name>
    <dbReference type="NCBI Taxonomy" id="498019"/>
    <lineage>
        <taxon>Eukaryota</taxon>
        <taxon>Fungi</taxon>
        <taxon>Dikarya</taxon>
        <taxon>Ascomycota</taxon>
        <taxon>Saccharomycotina</taxon>
        <taxon>Pichiomycetes</taxon>
        <taxon>Metschnikowiaceae</taxon>
        <taxon>Candidozyma</taxon>
    </lineage>
</organism>
<name>A0A0L0NZX5_CANAR</name>
<comment type="caution">
    <text evidence="1">The sequence shown here is derived from an EMBL/GenBank/DDBJ whole genome shotgun (WGS) entry which is preliminary data.</text>
</comment>
<dbReference type="Proteomes" id="UP000037122">
    <property type="component" value="Unassembled WGS sequence"/>
</dbReference>
<evidence type="ECO:0000313" key="1">
    <source>
        <dbReference type="EMBL" id="KND99519.1"/>
    </source>
</evidence>
<gene>
    <name evidence="1" type="ORF">QG37_03664</name>
</gene>
<dbReference type="EMBL" id="LGST01000023">
    <property type="protein sequence ID" value="KND99519.1"/>
    <property type="molecule type" value="Genomic_DNA"/>
</dbReference>
<dbReference type="AlphaFoldDB" id="A0A0L0NZX5"/>
<proteinExistence type="predicted"/>
<protein>
    <submittedName>
        <fullName evidence="1">Uncharacterized protein</fullName>
    </submittedName>
</protein>
<reference evidence="2" key="1">
    <citation type="journal article" date="2015" name="BMC Genomics">
        <title>Draft genome of a commonly misdiagnosed multidrug resistant pathogen Candida auris.</title>
        <authorList>
            <person name="Chatterjee S."/>
            <person name="Alampalli S.V."/>
            <person name="Nageshan R.K."/>
            <person name="Chettiar S.T."/>
            <person name="Joshi S."/>
            <person name="Tatu U.S."/>
        </authorList>
    </citation>
    <scope>NUCLEOTIDE SEQUENCE [LARGE SCALE GENOMIC DNA]</scope>
    <source>
        <strain evidence="2">6684</strain>
    </source>
</reference>